<reference evidence="1 2" key="1">
    <citation type="submission" date="2015-06" db="EMBL/GenBank/DDBJ databases">
        <title>Draft genome assembly of filamentous brackish cyanobacterium Limnoraphis robusta strain CS-951.</title>
        <authorList>
            <person name="Willis A."/>
            <person name="Parks M."/>
            <person name="Burford M.A."/>
        </authorList>
    </citation>
    <scope>NUCLEOTIDE SEQUENCE [LARGE SCALE GENOMIC DNA]</scope>
    <source>
        <strain evidence="1 2">CS-951</strain>
    </source>
</reference>
<dbReference type="AlphaFoldDB" id="A0A0F5YH90"/>
<sequence>MKVIGADACCDKLVLCCLESPPVNPREEFLDMEFIEVSTDTIGLQKLLKLKPDVMILEPTGMHYIKFWLHHLNKNDIEVRLVHNSRLPQHRAEILDIPDKDDEADAYSLAIYYWMYQDNPKRWVSLRDPVVQEMRELVLKLGHNARIETAIINRLHQVLRHEFPEMADATTDAPLFWGWAGGIRKSKRYDLMLEASKGLGVSEATRFDAMTLSHYLTEDKRLERELQKLYLGDERFEPYRSVFKNFGFGLDCASKILSQIFPIEDYLGPDRKPIVKISRGRYSKKPTKKYISLRRFKKALGDAPVREWSGKKRKSAKAGSQLCRTALFLWFRSRIEFSRSNSALKSDRGKRYRLEFQAEVKKKRPRNKVRTEIRHKVVKELFYELVNAITQL</sequence>
<comment type="caution">
    <text evidence="1">The sequence shown here is derived from an EMBL/GenBank/DDBJ whole genome shotgun (WGS) entry which is preliminary data.</text>
</comment>
<dbReference type="EMBL" id="LATL02000353">
    <property type="protein sequence ID" value="KKD38256.1"/>
    <property type="molecule type" value="Genomic_DNA"/>
</dbReference>
<accession>A0A0F5YH90</accession>
<proteinExistence type="predicted"/>
<name>A0A0F5YH90_9CYAN</name>
<evidence type="ECO:0008006" key="3">
    <source>
        <dbReference type="Google" id="ProtNLM"/>
    </source>
</evidence>
<organism evidence="1 2">
    <name type="scientific">Limnoraphis robusta CS-951</name>
    <dbReference type="NCBI Taxonomy" id="1637645"/>
    <lineage>
        <taxon>Bacteria</taxon>
        <taxon>Bacillati</taxon>
        <taxon>Cyanobacteriota</taxon>
        <taxon>Cyanophyceae</taxon>
        <taxon>Oscillatoriophycideae</taxon>
        <taxon>Oscillatoriales</taxon>
        <taxon>Sirenicapillariaceae</taxon>
        <taxon>Limnoraphis</taxon>
    </lineage>
</organism>
<gene>
    <name evidence="1" type="ORF">WN50_09880</name>
</gene>
<evidence type="ECO:0000313" key="1">
    <source>
        <dbReference type="EMBL" id="KKD38256.1"/>
    </source>
</evidence>
<dbReference type="Proteomes" id="UP000033607">
    <property type="component" value="Unassembled WGS sequence"/>
</dbReference>
<evidence type="ECO:0000313" key="2">
    <source>
        <dbReference type="Proteomes" id="UP000033607"/>
    </source>
</evidence>
<protein>
    <recommendedName>
        <fullName evidence="3">Transposase</fullName>
    </recommendedName>
</protein>